<keyword evidence="4" id="KW-0472">Membrane</keyword>
<sequence>MALLLKYSTVSKIMALLLKYSTLGKIMALLLNYSTVSKIMALLLKYSTLGKIMALLLNYSTVSKIMALLLKYSTLGKIMALLLNYSTVSKIMALLLNYSTVSKIMALLLKYSTLGKIMALLLKYSTVSKIMALLLKYSTLGKIMALLLNYSTVSKIMALLLKYSTLGKIMALLLNYSTVSKIMALLLKYSTLGKIMALLLNYSTVSKIMALLLKYSTLVSKIMALLLKYSTLGKIMALLLNYSTVSKIMALLLKYSTLGKIMALLLNYSTVSKIMALLLNILHWLKKMNRIGAAIIGVGRIGQVHLKNMVNSHCIQVHWMVDTTAVHENLKELANLYNLVDTKITTPDKFETVMADERVKMVVICVPTGLHKEFIMKSLKAGKHVFCEKPLCISVEDVKDCYEEAKRQGKTLLCALNRLISLLKTYMDTRLSGIETSFTDTTHTLEKKVKKAENSFKFKGHQVQYELKVDLQDLVQRALDYLGRNKSDKAVQDVYESYFEYEKGCSDIFVKDRLKNSVNFWKSINASSFIVDIIENGYKIPLLKEPENMYSKNNKSALEHSDFVSSAVKELVLGGLVKRVSIMPHVVNPLTVSVNGKGKHRLILDLRHVNKQVIVNKVKFEDWKTLSQYVTLNCYGYVFDLKAGYHHLNIFEQHQKYLGFSWKGEFYVFTVLPFGLSSSGYIFTKTVRQLVKHWRKSSIKVAVYLDDGFGVEVSYELCVKHARRIKADLIASGFVPNKDKCVWLPSQHVEWLGFSWNLISCKLQIPQRKIDDILNLVAFILSSSYRVKILLTGGSLFRDVSLQKLIDVLYIVSFDDIYGATGSKIFSTGFWKNDTQVKHTELKILFRKMKNSVIDSKARNTTVKYAYSFKRFVVWSEKYTEIKSVLPANEIYVSLYLQYLMQSAKHYSTIEAACYAIKWAHSLAGRFDKQFAQAGLLAKKGAFGKIRTVKMESRDNQTNLEYFAHNKGGIFLDMGIHDIDYIAWMIGEEPEFCTAIGSHTSVLSEGFQSPQPNDMWRLSTVCENFRNKTGVDITNIRESQLEITDDKGTHLSPYHLVDGFLDRYLDSFAAEMSHFINVVKGEEECTVTGESVIMATKLVYMLTEALQTGSKVYYTP</sequence>
<dbReference type="InterPro" id="IPR000683">
    <property type="entry name" value="Gfo/Idh/MocA-like_OxRdtase_N"/>
</dbReference>
<dbReference type="Gene3D" id="3.10.10.10">
    <property type="entry name" value="HIV Type 1 Reverse Transcriptase, subunit A, domain 1"/>
    <property type="match status" value="1"/>
</dbReference>
<evidence type="ECO:0000256" key="3">
    <source>
        <dbReference type="ARBA" id="ARBA00023125"/>
    </source>
</evidence>
<organism evidence="8 9">
    <name type="scientific">Mytilus edulis</name>
    <name type="common">Blue mussel</name>
    <dbReference type="NCBI Taxonomy" id="6550"/>
    <lineage>
        <taxon>Eukaryota</taxon>
        <taxon>Metazoa</taxon>
        <taxon>Spiralia</taxon>
        <taxon>Lophotrochozoa</taxon>
        <taxon>Mollusca</taxon>
        <taxon>Bivalvia</taxon>
        <taxon>Autobranchia</taxon>
        <taxon>Pteriomorphia</taxon>
        <taxon>Mytilida</taxon>
        <taxon>Mytiloidea</taxon>
        <taxon>Mytilidae</taxon>
        <taxon>Mytilinae</taxon>
        <taxon>Mytilus</taxon>
    </lineage>
</organism>
<evidence type="ECO:0000256" key="1">
    <source>
        <dbReference type="ARBA" id="ARBA00010928"/>
    </source>
</evidence>
<dbReference type="Pfam" id="PF22725">
    <property type="entry name" value="GFO_IDH_MocA_C3"/>
    <property type="match status" value="1"/>
</dbReference>
<dbReference type="Pfam" id="PF00078">
    <property type="entry name" value="RVT_1"/>
    <property type="match status" value="1"/>
</dbReference>
<dbReference type="AlphaFoldDB" id="A0A8S3UK52"/>
<comment type="similarity">
    <text evidence="1">Belongs to the Gfo/Idh/MocA family.</text>
</comment>
<dbReference type="PANTHER" id="PTHR42840:SF3">
    <property type="entry name" value="BINDING ROSSMANN FOLD OXIDOREDUCTASE, PUTATIVE (AFU_ORTHOLOGUE AFUA_2G10240)-RELATED"/>
    <property type="match status" value="1"/>
</dbReference>
<evidence type="ECO:0000256" key="4">
    <source>
        <dbReference type="SAM" id="Phobius"/>
    </source>
</evidence>
<dbReference type="Gene3D" id="1.10.150.130">
    <property type="match status" value="1"/>
</dbReference>
<accession>A0A8S3UK52</accession>
<dbReference type="Pfam" id="PF01408">
    <property type="entry name" value="GFO_IDH_MocA"/>
    <property type="match status" value="1"/>
</dbReference>
<proteinExistence type="inferred from homology"/>
<dbReference type="InterPro" id="IPR043502">
    <property type="entry name" value="DNA/RNA_pol_sf"/>
</dbReference>
<keyword evidence="3" id="KW-0238">DNA-binding</keyword>
<dbReference type="Gene3D" id="3.30.360.10">
    <property type="entry name" value="Dihydrodipicolinate Reductase, domain 2"/>
    <property type="match status" value="2"/>
</dbReference>
<dbReference type="InterPro" id="IPR055170">
    <property type="entry name" value="GFO_IDH_MocA-like_dom"/>
</dbReference>
<keyword evidence="9" id="KW-1185">Reference proteome</keyword>
<keyword evidence="2" id="KW-0560">Oxidoreductase</keyword>
<reference evidence="8" key="1">
    <citation type="submission" date="2021-03" db="EMBL/GenBank/DDBJ databases">
        <authorList>
            <person name="Bekaert M."/>
        </authorList>
    </citation>
    <scope>NUCLEOTIDE SEQUENCE</scope>
</reference>
<dbReference type="PANTHER" id="PTHR42840">
    <property type="entry name" value="NAD(P)-BINDING ROSSMANN-FOLD SUPERFAMILY PROTEIN-RELATED"/>
    <property type="match status" value="1"/>
</dbReference>
<dbReference type="GO" id="GO:0006740">
    <property type="term" value="P:NADPH regeneration"/>
    <property type="evidence" value="ECO:0007669"/>
    <property type="project" value="TreeGrafter"/>
</dbReference>
<feature type="transmembrane region" description="Helical" evidence="4">
    <location>
        <begin position="12"/>
        <end position="33"/>
    </location>
</feature>
<dbReference type="SUPFAM" id="SSF47823">
    <property type="entry name" value="lambda integrase-like, N-terminal domain"/>
    <property type="match status" value="1"/>
</dbReference>
<dbReference type="Gene3D" id="3.30.70.270">
    <property type="match status" value="1"/>
</dbReference>
<protein>
    <submittedName>
        <fullName evidence="8">Uncharacterized protein</fullName>
    </submittedName>
</protein>
<name>A0A8S3UK52_MYTED</name>
<feature type="domain" description="Gfo/Idh/MocA-like oxidoreductase N-terminal" evidence="6">
    <location>
        <begin position="292"/>
        <end position="413"/>
    </location>
</feature>
<evidence type="ECO:0000313" key="9">
    <source>
        <dbReference type="Proteomes" id="UP000683360"/>
    </source>
</evidence>
<feature type="transmembrane region" description="Helical" evidence="4">
    <location>
        <begin position="39"/>
        <end position="57"/>
    </location>
</feature>
<dbReference type="GO" id="GO:0005737">
    <property type="term" value="C:cytoplasm"/>
    <property type="evidence" value="ECO:0007669"/>
    <property type="project" value="TreeGrafter"/>
</dbReference>
<gene>
    <name evidence="8" type="ORF">MEDL_56336</name>
</gene>
<comment type="caution">
    <text evidence="8">The sequence shown here is derived from an EMBL/GenBank/DDBJ whole genome shotgun (WGS) entry which is preliminary data.</text>
</comment>
<feature type="transmembrane region" description="Helical" evidence="4">
    <location>
        <begin position="78"/>
        <end position="98"/>
    </location>
</feature>
<dbReference type="InterPro" id="IPR010998">
    <property type="entry name" value="Integrase_recombinase_N"/>
</dbReference>
<keyword evidence="4" id="KW-0812">Transmembrane</keyword>
<dbReference type="GO" id="GO:0003677">
    <property type="term" value="F:DNA binding"/>
    <property type="evidence" value="ECO:0007669"/>
    <property type="project" value="UniProtKB-KW"/>
</dbReference>
<feature type="domain" description="GFO/IDH/MocA-like oxidoreductase" evidence="7">
    <location>
        <begin position="934"/>
        <end position="998"/>
    </location>
</feature>
<dbReference type="CDD" id="cd03714">
    <property type="entry name" value="RT_DIRS1"/>
    <property type="match status" value="1"/>
</dbReference>
<dbReference type="InterPro" id="IPR036291">
    <property type="entry name" value="NAD(P)-bd_dom_sf"/>
</dbReference>
<feature type="transmembrane region" description="Helical" evidence="4">
    <location>
        <begin position="265"/>
        <end position="285"/>
    </location>
</feature>
<dbReference type="InterPro" id="IPR043128">
    <property type="entry name" value="Rev_trsase/Diguanyl_cyclase"/>
</dbReference>
<dbReference type="Proteomes" id="UP000683360">
    <property type="component" value="Unassembled WGS sequence"/>
</dbReference>
<dbReference type="InterPro" id="IPR000477">
    <property type="entry name" value="RT_dom"/>
</dbReference>
<evidence type="ECO:0000313" key="8">
    <source>
        <dbReference type="EMBL" id="CAG2244277.1"/>
    </source>
</evidence>
<evidence type="ECO:0000259" key="6">
    <source>
        <dbReference type="Pfam" id="PF01408"/>
    </source>
</evidence>
<evidence type="ECO:0000259" key="5">
    <source>
        <dbReference type="Pfam" id="PF00078"/>
    </source>
</evidence>
<dbReference type="SUPFAM" id="SSF56672">
    <property type="entry name" value="DNA/RNA polymerases"/>
    <property type="match status" value="1"/>
</dbReference>
<dbReference type="GO" id="GO:0016491">
    <property type="term" value="F:oxidoreductase activity"/>
    <property type="evidence" value="ECO:0007669"/>
    <property type="project" value="UniProtKB-KW"/>
</dbReference>
<feature type="domain" description="Reverse transcriptase" evidence="5">
    <location>
        <begin position="597"/>
        <end position="754"/>
    </location>
</feature>
<dbReference type="SUPFAM" id="SSF55347">
    <property type="entry name" value="Glyceraldehyde-3-phosphate dehydrogenase-like, C-terminal domain"/>
    <property type="match status" value="1"/>
</dbReference>
<keyword evidence="4" id="KW-1133">Transmembrane helix</keyword>
<dbReference type="Gene3D" id="3.40.50.720">
    <property type="entry name" value="NAD(P)-binding Rossmann-like Domain"/>
    <property type="match status" value="1"/>
</dbReference>
<dbReference type="GO" id="GO:0000166">
    <property type="term" value="F:nucleotide binding"/>
    <property type="evidence" value="ECO:0007669"/>
    <property type="project" value="InterPro"/>
</dbReference>
<dbReference type="EMBL" id="CAJPWZ010002730">
    <property type="protein sequence ID" value="CAG2244277.1"/>
    <property type="molecule type" value="Genomic_DNA"/>
</dbReference>
<evidence type="ECO:0000256" key="2">
    <source>
        <dbReference type="ARBA" id="ARBA00023002"/>
    </source>
</evidence>
<dbReference type="OrthoDB" id="64915at2759"/>
<evidence type="ECO:0000259" key="7">
    <source>
        <dbReference type="Pfam" id="PF22725"/>
    </source>
</evidence>
<dbReference type="SUPFAM" id="SSF51735">
    <property type="entry name" value="NAD(P)-binding Rossmann-fold domains"/>
    <property type="match status" value="1"/>
</dbReference>